<evidence type="ECO:0000313" key="6">
    <source>
        <dbReference type="Proteomes" id="UP000723714"/>
    </source>
</evidence>
<keyword evidence="6" id="KW-1185">Reference proteome</keyword>
<dbReference type="CDD" id="cd00592">
    <property type="entry name" value="HTH_MerR-like"/>
    <property type="match status" value="1"/>
</dbReference>
<dbReference type="Pfam" id="PF13411">
    <property type="entry name" value="MerR_1"/>
    <property type="match status" value="1"/>
</dbReference>
<keyword evidence="3" id="KW-1133">Transmembrane helix</keyword>
<dbReference type="PROSITE" id="PS50937">
    <property type="entry name" value="HTH_MERR_2"/>
    <property type="match status" value="1"/>
</dbReference>
<dbReference type="SMART" id="SM00422">
    <property type="entry name" value="HTH_MERR"/>
    <property type="match status" value="1"/>
</dbReference>
<evidence type="ECO:0000256" key="1">
    <source>
        <dbReference type="ARBA" id="ARBA00023015"/>
    </source>
</evidence>
<organism evidence="5 6">
    <name type="scientific">Faecalicatena faecalis</name>
    <dbReference type="NCBI Taxonomy" id="2726362"/>
    <lineage>
        <taxon>Bacteria</taxon>
        <taxon>Bacillati</taxon>
        <taxon>Bacillota</taxon>
        <taxon>Clostridia</taxon>
        <taxon>Lachnospirales</taxon>
        <taxon>Lachnospiraceae</taxon>
        <taxon>Faecalicatena</taxon>
    </lineage>
</organism>
<feature type="transmembrane region" description="Helical" evidence="3">
    <location>
        <begin position="179"/>
        <end position="198"/>
    </location>
</feature>
<evidence type="ECO:0000256" key="2">
    <source>
        <dbReference type="ARBA" id="ARBA00023163"/>
    </source>
</evidence>
<proteinExistence type="predicted"/>
<dbReference type="PANTHER" id="PTHR30204">
    <property type="entry name" value="REDOX-CYCLING DRUG-SENSING TRANSCRIPTIONAL ACTIVATOR SOXR"/>
    <property type="match status" value="1"/>
</dbReference>
<gene>
    <name evidence="5" type="ORF">HGO97_006715</name>
</gene>
<dbReference type="InterPro" id="IPR047057">
    <property type="entry name" value="MerR_fam"/>
</dbReference>
<name>A0ABS6D1X5_9FIRM</name>
<dbReference type="RefSeq" id="WP_216240540.1">
    <property type="nucleotide sequence ID" value="NZ_JABACJ020000004.1"/>
</dbReference>
<protein>
    <submittedName>
        <fullName evidence="5">MerR family transcriptional regulator</fullName>
    </submittedName>
</protein>
<evidence type="ECO:0000313" key="5">
    <source>
        <dbReference type="EMBL" id="MBU3875504.1"/>
    </source>
</evidence>
<dbReference type="EMBL" id="JABACJ020000004">
    <property type="protein sequence ID" value="MBU3875504.1"/>
    <property type="molecule type" value="Genomic_DNA"/>
</dbReference>
<sequence length="221" mass="25600">MNIKEVEKEVGIRKANIRYYEEQGLITPQRNSENNYRDYCGEDIKCLKKIKALRLLGISVSEIKALQAGGESLTEAISKRILEIEDEMSGLGELKEMCQIFLKLDQTYETLDPTLLDTRESLSFKKGAAFMRTDRSRNYEEAYHRSTKILTFYVLLVMLPTSSNLQNLLHYSLPDWMRMLGIAGTLLAGIAGLIFYILMYRQKRREREESEIDLSIRDSQH</sequence>
<dbReference type="InterPro" id="IPR000551">
    <property type="entry name" value="MerR-type_HTH_dom"/>
</dbReference>
<keyword evidence="1" id="KW-0805">Transcription regulation</keyword>
<keyword evidence="2" id="KW-0804">Transcription</keyword>
<feature type="transmembrane region" description="Helical" evidence="3">
    <location>
        <begin position="142"/>
        <end position="159"/>
    </location>
</feature>
<evidence type="ECO:0000256" key="3">
    <source>
        <dbReference type="SAM" id="Phobius"/>
    </source>
</evidence>
<accession>A0ABS6D1X5</accession>
<comment type="caution">
    <text evidence="5">The sequence shown here is derived from an EMBL/GenBank/DDBJ whole genome shotgun (WGS) entry which is preliminary data.</text>
</comment>
<keyword evidence="3" id="KW-0472">Membrane</keyword>
<feature type="domain" description="HTH merR-type" evidence="4">
    <location>
        <begin position="1"/>
        <end position="69"/>
    </location>
</feature>
<evidence type="ECO:0000259" key="4">
    <source>
        <dbReference type="PROSITE" id="PS50937"/>
    </source>
</evidence>
<reference evidence="5 6" key="1">
    <citation type="submission" date="2021-06" db="EMBL/GenBank/DDBJ databases">
        <title>Faecalicatena sp. nov. isolated from porcine feces.</title>
        <authorList>
            <person name="Oh B.S."/>
            <person name="Lee J.H."/>
        </authorList>
    </citation>
    <scope>NUCLEOTIDE SEQUENCE [LARGE SCALE GENOMIC DNA]</scope>
    <source>
        <strain evidence="5 6">AGMB00832</strain>
    </source>
</reference>
<dbReference type="Proteomes" id="UP000723714">
    <property type="component" value="Unassembled WGS sequence"/>
</dbReference>
<keyword evidence="3" id="KW-0812">Transmembrane</keyword>
<dbReference type="PANTHER" id="PTHR30204:SF94">
    <property type="entry name" value="HEAVY METAL-DEPENDENT TRANSCRIPTIONAL REGULATOR HI_0293-RELATED"/>
    <property type="match status" value="1"/>
</dbReference>